<organism evidence="4 5">
    <name type="scientific">Kipferlia bialata</name>
    <dbReference type="NCBI Taxonomy" id="797122"/>
    <lineage>
        <taxon>Eukaryota</taxon>
        <taxon>Metamonada</taxon>
        <taxon>Carpediemonas-like organisms</taxon>
        <taxon>Kipferlia</taxon>
    </lineage>
</organism>
<dbReference type="SUPFAM" id="SSF46988">
    <property type="entry name" value="Tubulin chaperone cofactor A"/>
    <property type="match status" value="1"/>
</dbReference>
<dbReference type="AlphaFoldDB" id="A0A9K3CWC7"/>
<comment type="similarity">
    <text evidence="1 3">Belongs to the TBCA family.</text>
</comment>
<evidence type="ECO:0000256" key="2">
    <source>
        <dbReference type="ARBA" id="ARBA00023186"/>
    </source>
</evidence>
<dbReference type="EMBL" id="BDIP01001207">
    <property type="protein sequence ID" value="GIQ83856.1"/>
    <property type="molecule type" value="Genomic_DNA"/>
</dbReference>
<dbReference type="Gene3D" id="1.20.58.90">
    <property type="match status" value="1"/>
</dbReference>
<sequence>MIDWSNLVVGLQPLQPIEHMSSDNKAVERDCGVVKRLARSLEYDRRELSQEISRATQIESTGDAARLKQQQSVVAEAEMMIPFTEKKIKEAIAALEAKVAKGGPRVSEENQTKAAEVIAMAKSILEA</sequence>
<dbReference type="PANTHER" id="PTHR21500">
    <property type="entry name" value="TUBULIN-SPECIFIC CHAPERONE A"/>
    <property type="match status" value="1"/>
</dbReference>
<proteinExistence type="inferred from homology"/>
<dbReference type="InterPro" id="IPR004226">
    <property type="entry name" value="TBCA"/>
</dbReference>
<dbReference type="PANTHER" id="PTHR21500:SF0">
    <property type="entry name" value="TUBULIN-SPECIFIC CHAPERONE A"/>
    <property type="match status" value="1"/>
</dbReference>
<dbReference type="Pfam" id="PF02970">
    <property type="entry name" value="TBCA"/>
    <property type="match status" value="1"/>
</dbReference>
<gene>
    <name evidence="4" type="ORF">KIPB_005251</name>
</gene>
<protein>
    <recommendedName>
        <fullName evidence="3">Tubulin-specific chaperone A</fullName>
    </recommendedName>
</protein>
<dbReference type="Proteomes" id="UP000265618">
    <property type="component" value="Unassembled WGS sequence"/>
</dbReference>
<dbReference type="GO" id="GO:0007021">
    <property type="term" value="P:tubulin complex assembly"/>
    <property type="evidence" value="ECO:0007669"/>
    <property type="project" value="UniProtKB-UniRule"/>
</dbReference>
<evidence type="ECO:0000256" key="1">
    <source>
        <dbReference type="ARBA" id="ARBA00006806"/>
    </source>
</evidence>
<dbReference type="GO" id="GO:0048487">
    <property type="term" value="F:beta-tubulin binding"/>
    <property type="evidence" value="ECO:0007669"/>
    <property type="project" value="InterPro"/>
</dbReference>
<dbReference type="GO" id="GO:0007023">
    <property type="term" value="P:post-chaperonin tubulin folding pathway"/>
    <property type="evidence" value="ECO:0007669"/>
    <property type="project" value="UniProtKB-UniRule"/>
</dbReference>
<name>A0A9K3CWC7_9EUKA</name>
<evidence type="ECO:0000313" key="5">
    <source>
        <dbReference type="Proteomes" id="UP000265618"/>
    </source>
</evidence>
<comment type="subunit">
    <text evidence="3">Supercomplex made of cofactors A to E. Cofactors A and D function by capturing and stabilizing tubulin in a quasi-native conformation. Cofactor E binds to the cofactor D-tubulin complex; interaction with cofactor C then causes the release of tubulin polypeptides that are committed to the native state.</text>
</comment>
<dbReference type="GO" id="GO:0005874">
    <property type="term" value="C:microtubule"/>
    <property type="evidence" value="ECO:0007669"/>
    <property type="project" value="UniProtKB-KW"/>
</dbReference>
<comment type="subcellular location">
    <subcellularLocation>
        <location evidence="3">Cytoplasm</location>
        <location evidence="3">Cytoskeleton</location>
    </subcellularLocation>
</comment>
<keyword evidence="2 3" id="KW-0143">Chaperone</keyword>
<evidence type="ECO:0000256" key="3">
    <source>
        <dbReference type="RuleBase" id="RU364030"/>
    </source>
</evidence>
<keyword evidence="3" id="KW-0963">Cytoplasm</keyword>
<keyword evidence="5" id="KW-1185">Reference proteome</keyword>
<reference evidence="4 5" key="1">
    <citation type="journal article" date="2018" name="PLoS ONE">
        <title>The draft genome of Kipferlia bialata reveals reductive genome evolution in fornicate parasites.</title>
        <authorList>
            <person name="Tanifuji G."/>
            <person name="Takabayashi S."/>
            <person name="Kume K."/>
            <person name="Takagi M."/>
            <person name="Nakayama T."/>
            <person name="Kamikawa R."/>
            <person name="Inagaki Y."/>
            <person name="Hashimoto T."/>
        </authorList>
    </citation>
    <scope>NUCLEOTIDE SEQUENCE [LARGE SCALE GENOMIC DNA]</scope>
    <source>
        <strain evidence="4">NY0173</strain>
    </source>
</reference>
<keyword evidence="3" id="KW-0493">Microtubule</keyword>
<evidence type="ECO:0000313" key="4">
    <source>
        <dbReference type="EMBL" id="GIQ83856.1"/>
    </source>
</evidence>
<dbReference type="InterPro" id="IPR036126">
    <property type="entry name" value="TBCA_sf"/>
</dbReference>
<keyword evidence="3" id="KW-0206">Cytoskeleton</keyword>
<dbReference type="GO" id="GO:0005829">
    <property type="term" value="C:cytosol"/>
    <property type="evidence" value="ECO:0007669"/>
    <property type="project" value="TreeGrafter"/>
</dbReference>
<accession>A0A9K3CWC7</accession>
<comment type="caution">
    <text evidence="4">The sequence shown here is derived from an EMBL/GenBank/DDBJ whole genome shotgun (WGS) entry which is preliminary data.</text>
</comment>